<accession>A0ABY5SVQ3</accession>
<dbReference type="EMBL" id="CP092471">
    <property type="protein sequence ID" value="UVI38380.1"/>
    <property type="molecule type" value="Genomic_DNA"/>
</dbReference>
<organism evidence="1 2">
    <name type="scientific">Qipengyuania spongiae</name>
    <dbReference type="NCBI Taxonomy" id="2909673"/>
    <lineage>
        <taxon>Bacteria</taxon>
        <taxon>Pseudomonadati</taxon>
        <taxon>Pseudomonadota</taxon>
        <taxon>Alphaproteobacteria</taxon>
        <taxon>Sphingomonadales</taxon>
        <taxon>Erythrobacteraceae</taxon>
        <taxon>Qipengyuania</taxon>
    </lineage>
</organism>
<dbReference type="RefSeq" id="WP_265557545.1">
    <property type="nucleotide sequence ID" value="NZ_CP092471.1"/>
</dbReference>
<dbReference type="Proteomes" id="UP001065265">
    <property type="component" value="Chromosome"/>
</dbReference>
<evidence type="ECO:0000313" key="1">
    <source>
        <dbReference type="EMBL" id="UVI38380.1"/>
    </source>
</evidence>
<reference evidence="1" key="1">
    <citation type="submission" date="2022-02" db="EMBL/GenBank/DDBJ databases">
        <title>Qipengyuania spongiae sp. nov., isolated from marine sponge.</title>
        <authorList>
            <person name="Li Z."/>
            <person name="Zhang M."/>
        </authorList>
    </citation>
    <scope>NUCLEOTIDE SEQUENCE</scope>
    <source>
        <strain evidence="1">PHS-Z21</strain>
    </source>
</reference>
<evidence type="ECO:0000313" key="2">
    <source>
        <dbReference type="Proteomes" id="UP001065265"/>
    </source>
</evidence>
<evidence type="ECO:0008006" key="3">
    <source>
        <dbReference type="Google" id="ProtNLM"/>
    </source>
</evidence>
<sequence>MALSINTGSSQRVRVWISGSHREDEGEAVQVQVIGDEDVMASQHSGWQHEAAYRALAELMMEEHRNGTTELAIVTGNDVLEAHLMRNRPPKDRHHSRNVELVAALRPLFDIVRISKGSQVHAQPTEIGGARTVLGRPLGDQDGRILAL</sequence>
<name>A0ABY5SVQ3_9SPHN</name>
<protein>
    <recommendedName>
        <fullName evidence="3">RNase H type-1 domain-containing protein</fullName>
    </recommendedName>
</protein>
<keyword evidence="2" id="KW-1185">Reference proteome</keyword>
<gene>
    <name evidence="1" type="ORF">L1F33_08905</name>
</gene>
<proteinExistence type="predicted"/>